<feature type="binding site" evidence="12">
    <location>
        <position position="166"/>
    </location>
    <ligand>
        <name>FAD</name>
        <dbReference type="ChEBI" id="CHEBI:57692"/>
    </ligand>
</feature>
<dbReference type="SUPFAM" id="SSF56645">
    <property type="entry name" value="Acyl-CoA dehydrogenase NM domain-like"/>
    <property type="match status" value="1"/>
</dbReference>
<reference evidence="17" key="1">
    <citation type="submission" date="2011-05" db="EMBL/GenBank/DDBJ databases">
        <authorList>
            <person name="Richards S.R."/>
            <person name="Qu J."/>
            <person name="Jiang H."/>
            <person name="Jhangiani S.N."/>
            <person name="Agravi P."/>
            <person name="Goodspeed R."/>
            <person name="Gross S."/>
            <person name="Mandapat C."/>
            <person name="Jackson L."/>
            <person name="Mathew T."/>
            <person name="Pu L."/>
            <person name="Thornton R."/>
            <person name="Saada N."/>
            <person name="Wilczek-Boney K.B."/>
            <person name="Lee S."/>
            <person name="Kovar C."/>
            <person name="Wu Y."/>
            <person name="Scherer S.E."/>
            <person name="Worley K.C."/>
            <person name="Muzny D.M."/>
            <person name="Gibbs R."/>
        </authorList>
    </citation>
    <scope>NUCLEOTIDE SEQUENCE</scope>
    <source>
        <strain evidence="17">Brora</strain>
    </source>
</reference>
<name>T1J8Y3_STRMM</name>
<evidence type="ECO:0000256" key="2">
    <source>
        <dbReference type="ARBA" id="ARBA00004275"/>
    </source>
</evidence>
<evidence type="ECO:0000256" key="11">
    <source>
        <dbReference type="PIRNR" id="PIRNR000168"/>
    </source>
</evidence>
<evidence type="ECO:0000313" key="16">
    <source>
        <dbReference type="EnsemblMetazoa" id="SMAR010173-PA"/>
    </source>
</evidence>
<dbReference type="PhylomeDB" id="T1J8Y3"/>
<dbReference type="PIRSF" id="PIRSF000168">
    <property type="entry name" value="Acyl-CoA_oxidase"/>
    <property type="match status" value="1"/>
</dbReference>
<dbReference type="Pfam" id="PF22924">
    <property type="entry name" value="ACOX_C_alpha1"/>
    <property type="match status" value="1"/>
</dbReference>
<proteinExistence type="inferred from homology"/>
<dbReference type="InterPro" id="IPR012258">
    <property type="entry name" value="Acyl-CoA_oxidase"/>
</dbReference>
<dbReference type="FunFam" id="1.20.140.10:FF:000013">
    <property type="entry name" value="Acyl-coenzyme A oxidase"/>
    <property type="match status" value="1"/>
</dbReference>
<dbReference type="GO" id="GO:0003997">
    <property type="term" value="F:acyl-CoA oxidase activity"/>
    <property type="evidence" value="ECO:0007669"/>
    <property type="project" value="InterPro"/>
</dbReference>
<dbReference type="HOGENOM" id="CLU_014629_3_1_1"/>
<feature type="binding site" evidence="12">
    <location>
        <position position="205"/>
    </location>
    <ligand>
        <name>FAD</name>
        <dbReference type="ChEBI" id="CHEBI:57692"/>
    </ligand>
</feature>
<evidence type="ECO:0000256" key="3">
    <source>
        <dbReference type="ARBA" id="ARBA00004846"/>
    </source>
</evidence>
<dbReference type="InterPro" id="IPR055060">
    <property type="entry name" value="ACOX_C_alpha1"/>
</dbReference>
<dbReference type="EMBL" id="JH431968">
    <property type="status" value="NOT_ANNOTATED_CDS"/>
    <property type="molecule type" value="Genomic_DNA"/>
</dbReference>
<comment type="similarity">
    <text evidence="4 11">Belongs to the acyl-CoA oxidase family.</text>
</comment>
<dbReference type="Pfam" id="PF01756">
    <property type="entry name" value="ACOX"/>
    <property type="match status" value="1"/>
</dbReference>
<dbReference type="eggNOG" id="KOG0136">
    <property type="taxonomic scope" value="Eukaryota"/>
</dbReference>
<sequence length="642" mass="71795">MTAKQLINVSNMSDGGKKYPVNPELLAERKKATFNVSELTTLIDRTVEATEERKEVEKFLYEDPNIPDPFSLIGLSSDEYYKQVLATAKYVENKISNANLPGQMPGGTSYLHSSHIRFITAPSESPLITHNALFVPTILTQATEEQAGKWMPLIEDGKMIGSYAQTELGHGSDIKKLETTATYDENTEEFILHSPTVTSIKCWPGGLGRTANFAVVMAQLYSKGRCYGLHMFMVQLRDFETHVHVSGVKTGELGPKMGFLGSDNGFLRLTNVRIPRENMLMKHAQILKDGSYLKPQNERSSYGTMVYIRMGVISMASLELGQACTIAVRYSAIRRQGVMTDGGPEVKILDYQTQQYRLFPQVATAYAIYFTFQKLANVYLETINNLTAERLNEIHVLSCAMKALSSHLGATGAEICRQACGGLGYLHASRIPMICALIQASYLIKSVKMMQNGENIGATVEYLKKKNYTGPSTCMTEFLNMFDTTTANMILEVENKLNNDAKSSENEAMAWQNNAVNLARCSHLHAQVFVIRTLHEFLLNTKLSVSLRQVLEKLFELLAVYWIQDNVGEILVYGKFSAKKLQEINSRIPNLLNVLRPNIVGLVDGFDFCDASLQSVIGSYDGRVYERFYDYLSNLSTNKQEA</sequence>
<dbReference type="STRING" id="126957.T1J8Y3"/>
<reference evidence="16" key="2">
    <citation type="submission" date="2015-02" db="UniProtKB">
        <authorList>
            <consortium name="EnsemblMetazoa"/>
        </authorList>
    </citation>
    <scope>IDENTIFICATION</scope>
</reference>
<evidence type="ECO:0000256" key="4">
    <source>
        <dbReference type="ARBA" id="ARBA00006288"/>
    </source>
</evidence>
<keyword evidence="5 11" id="KW-0285">Flavoprotein</keyword>
<dbReference type="GO" id="GO:0005504">
    <property type="term" value="F:fatty acid binding"/>
    <property type="evidence" value="ECO:0007669"/>
    <property type="project" value="TreeGrafter"/>
</dbReference>
<comment type="cofactor">
    <cofactor evidence="1">
        <name>FAD</name>
        <dbReference type="ChEBI" id="CHEBI:57692"/>
    </cofactor>
</comment>
<keyword evidence="10" id="KW-0576">Peroxisome</keyword>
<dbReference type="InterPro" id="IPR037069">
    <property type="entry name" value="AcylCoA_DH/ox_N_sf"/>
</dbReference>
<dbReference type="Pfam" id="PF14749">
    <property type="entry name" value="Acyl-CoA_ox_N"/>
    <property type="match status" value="1"/>
</dbReference>
<dbReference type="Gene3D" id="1.10.540.10">
    <property type="entry name" value="Acyl-CoA dehydrogenase/oxidase, N-terminal domain"/>
    <property type="match status" value="1"/>
</dbReference>
<dbReference type="Gene3D" id="1.20.140.10">
    <property type="entry name" value="Butyryl-CoA Dehydrogenase, subunit A, domain 3"/>
    <property type="match status" value="2"/>
</dbReference>
<keyword evidence="6 11" id="KW-0274">FAD</keyword>
<keyword evidence="7" id="KW-0276">Fatty acid metabolism</keyword>
<keyword evidence="8" id="KW-0560">Oxidoreductase</keyword>
<dbReference type="Proteomes" id="UP000014500">
    <property type="component" value="Unassembled WGS sequence"/>
</dbReference>
<dbReference type="PANTHER" id="PTHR10909">
    <property type="entry name" value="ELECTRON TRANSPORT OXIDOREDUCTASE"/>
    <property type="match status" value="1"/>
</dbReference>
<evidence type="ECO:0000313" key="17">
    <source>
        <dbReference type="Proteomes" id="UP000014500"/>
    </source>
</evidence>
<evidence type="ECO:0000256" key="7">
    <source>
        <dbReference type="ARBA" id="ARBA00022832"/>
    </source>
</evidence>
<dbReference type="Gene3D" id="2.40.110.10">
    <property type="entry name" value="Butyryl-CoA Dehydrogenase, subunit A, domain 2"/>
    <property type="match status" value="1"/>
</dbReference>
<dbReference type="FunFam" id="2.40.110.10:FF:000003">
    <property type="entry name" value="Acyl-coenzyme A oxidase"/>
    <property type="match status" value="1"/>
</dbReference>
<organism evidence="16 17">
    <name type="scientific">Strigamia maritima</name>
    <name type="common">European centipede</name>
    <name type="synonym">Geophilus maritimus</name>
    <dbReference type="NCBI Taxonomy" id="126957"/>
    <lineage>
        <taxon>Eukaryota</taxon>
        <taxon>Metazoa</taxon>
        <taxon>Ecdysozoa</taxon>
        <taxon>Arthropoda</taxon>
        <taxon>Myriapoda</taxon>
        <taxon>Chilopoda</taxon>
        <taxon>Pleurostigmophora</taxon>
        <taxon>Geophilomorpha</taxon>
        <taxon>Linotaeniidae</taxon>
        <taxon>Strigamia</taxon>
    </lineage>
</organism>
<evidence type="ECO:0000256" key="9">
    <source>
        <dbReference type="ARBA" id="ARBA00023098"/>
    </source>
</evidence>
<evidence type="ECO:0000256" key="8">
    <source>
        <dbReference type="ARBA" id="ARBA00023002"/>
    </source>
</evidence>
<evidence type="ECO:0000259" key="14">
    <source>
        <dbReference type="Pfam" id="PF14749"/>
    </source>
</evidence>
<keyword evidence="17" id="KW-1185">Reference proteome</keyword>
<evidence type="ECO:0000256" key="1">
    <source>
        <dbReference type="ARBA" id="ARBA00001974"/>
    </source>
</evidence>
<dbReference type="GO" id="GO:0005777">
    <property type="term" value="C:peroxisome"/>
    <property type="evidence" value="ECO:0007669"/>
    <property type="project" value="UniProtKB-SubCell"/>
</dbReference>
<evidence type="ECO:0000256" key="5">
    <source>
        <dbReference type="ARBA" id="ARBA00022630"/>
    </source>
</evidence>
<evidence type="ECO:0000256" key="10">
    <source>
        <dbReference type="ARBA" id="ARBA00023140"/>
    </source>
</evidence>
<dbReference type="EnsemblMetazoa" id="SMAR010173-RA">
    <property type="protein sequence ID" value="SMAR010173-PA"/>
    <property type="gene ID" value="SMAR010173"/>
</dbReference>
<dbReference type="InterPro" id="IPR046373">
    <property type="entry name" value="Acyl-CoA_Oxase/DH_mid-dom_sf"/>
</dbReference>
<feature type="domain" description="Acyl-CoA oxidase C-alpha1" evidence="15">
    <location>
        <begin position="302"/>
        <end position="441"/>
    </location>
</feature>
<dbReference type="InterPro" id="IPR002655">
    <property type="entry name" value="Acyl-CoA_oxidase_C"/>
</dbReference>
<dbReference type="GO" id="GO:0033540">
    <property type="term" value="P:fatty acid beta-oxidation using acyl-CoA oxidase"/>
    <property type="evidence" value="ECO:0007669"/>
    <property type="project" value="TreeGrafter"/>
</dbReference>
<dbReference type="InterPro" id="IPR009100">
    <property type="entry name" value="AcylCoA_DH/oxidase_NM_dom_sf"/>
</dbReference>
<dbReference type="PANTHER" id="PTHR10909:SF250">
    <property type="entry name" value="PEROXISOMAL ACYL-COENZYME A OXIDASE 1"/>
    <property type="match status" value="1"/>
</dbReference>
<comment type="subcellular location">
    <subcellularLocation>
        <location evidence="2">Peroxisome</location>
    </subcellularLocation>
</comment>
<evidence type="ECO:0000256" key="12">
    <source>
        <dbReference type="PIRSR" id="PIRSR000168-2"/>
    </source>
</evidence>
<feature type="domain" description="Acyl-coenzyme A oxidase N-terminal" evidence="14">
    <location>
        <begin position="35"/>
        <end position="160"/>
    </location>
</feature>
<dbReference type="InterPro" id="IPR036250">
    <property type="entry name" value="AcylCo_DH-like_C"/>
</dbReference>
<dbReference type="OMA" id="WNMYNVL"/>
<comment type="pathway">
    <text evidence="3">Lipid metabolism; peroxisomal fatty acid beta-oxidation.</text>
</comment>
<keyword evidence="9" id="KW-0443">Lipid metabolism</keyword>
<dbReference type="InterPro" id="IPR029320">
    <property type="entry name" value="Acyl-CoA_ox_N"/>
</dbReference>
<accession>T1J8Y3</accession>
<evidence type="ECO:0000256" key="6">
    <source>
        <dbReference type="ARBA" id="ARBA00022827"/>
    </source>
</evidence>
<protein>
    <recommendedName>
        <fullName evidence="11">Acyl-coenzyme A oxidase</fullName>
    </recommendedName>
</protein>
<feature type="domain" description="Acyl-CoA oxidase C-terminal" evidence="13">
    <location>
        <begin position="477"/>
        <end position="640"/>
    </location>
</feature>
<dbReference type="GO" id="GO:0071949">
    <property type="term" value="F:FAD binding"/>
    <property type="evidence" value="ECO:0007669"/>
    <property type="project" value="InterPro"/>
</dbReference>
<evidence type="ECO:0000259" key="13">
    <source>
        <dbReference type="Pfam" id="PF01756"/>
    </source>
</evidence>
<dbReference type="GO" id="GO:0055088">
    <property type="term" value="P:lipid homeostasis"/>
    <property type="evidence" value="ECO:0007669"/>
    <property type="project" value="TreeGrafter"/>
</dbReference>
<evidence type="ECO:0000259" key="15">
    <source>
        <dbReference type="Pfam" id="PF22924"/>
    </source>
</evidence>
<dbReference type="SUPFAM" id="SSF47203">
    <property type="entry name" value="Acyl-CoA dehydrogenase C-terminal domain-like"/>
    <property type="match status" value="2"/>
</dbReference>
<dbReference type="AlphaFoldDB" id="T1J8Y3"/>